<organism evidence="5 6">
    <name type="scientific">Selenomonas sputigena (strain ATCC 35185 / DSM 20758 / CCUG 44933 / VPI D19B-28)</name>
    <dbReference type="NCBI Taxonomy" id="546271"/>
    <lineage>
        <taxon>Bacteria</taxon>
        <taxon>Bacillati</taxon>
        <taxon>Bacillota</taxon>
        <taxon>Negativicutes</taxon>
        <taxon>Selenomonadales</taxon>
        <taxon>Selenomonadaceae</taxon>
        <taxon>Selenomonas</taxon>
    </lineage>
</organism>
<feature type="chain" id="PRO_5010493997" evidence="2">
    <location>
        <begin position="25"/>
        <end position="193"/>
    </location>
</feature>
<feature type="signal peptide" evidence="2">
    <location>
        <begin position="1"/>
        <end position="24"/>
    </location>
</feature>
<evidence type="ECO:0000313" key="6">
    <source>
        <dbReference type="Proteomes" id="UP000003505"/>
    </source>
</evidence>
<dbReference type="Pfam" id="PF10646">
    <property type="entry name" value="Germane"/>
    <property type="match status" value="1"/>
</dbReference>
<dbReference type="Proteomes" id="UP000003505">
    <property type="component" value="Unassembled WGS sequence"/>
</dbReference>
<dbReference type="RefSeq" id="WP_006192831.1">
    <property type="nucleotide sequence ID" value="NC_015437.1"/>
</dbReference>
<dbReference type="eggNOG" id="COG5401">
    <property type="taxonomic scope" value="Bacteria"/>
</dbReference>
<dbReference type="KEGG" id="ssg:Selsp_0794"/>
<dbReference type="HOGENOM" id="CLU_080926_0_1_9"/>
<dbReference type="OrthoDB" id="9809406at2"/>
<evidence type="ECO:0000259" key="3">
    <source>
        <dbReference type="SMART" id="SM00909"/>
    </source>
</evidence>
<reference evidence="4 7" key="2">
    <citation type="submission" date="2011-04" db="EMBL/GenBank/DDBJ databases">
        <title>The complete genome of Selenomonas sputigena DSM 20758.</title>
        <authorList>
            <consortium name="US DOE Joint Genome Institute (JGI-PGF)"/>
            <person name="Lucas S."/>
            <person name="Copeland A."/>
            <person name="Lapidus A."/>
            <person name="Bruce D."/>
            <person name="Goodwin L."/>
            <person name="Pitluck S."/>
            <person name="Peters L."/>
            <person name="Kyrpides N."/>
            <person name="Mavromatis K."/>
            <person name="Ivanova N."/>
            <person name="Ovchinnikova G."/>
            <person name="Teshima H."/>
            <person name="Detter J.C."/>
            <person name="Tapia R."/>
            <person name="Han C."/>
            <person name="Land M."/>
            <person name="Hauser L."/>
            <person name="Markowitz V."/>
            <person name="Cheng J.-F."/>
            <person name="Hugenholtz P."/>
            <person name="Woyke T."/>
            <person name="Wu D."/>
            <person name="Gronow S."/>
            <person name="Wellnitz S."/>
            <person name="Schneider S."/>
            <person name="Klenk H.-P."/>
            <person name="Eisen J.A."/>
        </authorList>
    </citation>
    <scope>NUCLEOTIDE SEQUENCE [LARGE SCALE GENOMIC DNA]</scope>
    <source>
        <strain evidence="4">ATCC 35185</strain>
        <strain evidence="7">ATCC 35185 / DSM 20758 / VPI D19B-28</strain>
    </source>
</reference>
<proteinExistence type="predicted"/>
<feature type="domain" description="GerMN" evidence="3">
    <location>
        <begin position="89"/>
        <end position="177"/>
    </location>
</feature>
<keyword evidence="7" id="KW-1185">Reference proteome</keyword>
<accession>C9LVP2</accession>
<reference evidence="5 6" key="1">
    <citation type="submission" date="2009-09" db="EMBL/GenBank/DDBJ databases">
        <authorList>
            <person name="Weinstock G."/>
            <person name="Sodergren E."/>
            <person name="Clifton S."/>
            <person name="Fulton L."/>
            <person name="Fulton B."/>
            <person name="Courtney L."/>
            <person name="Fronick C."/>
            <person name="Harrison M."/>
            <person name="Strong C."/>
            <person name="Farmer C."/>
            <person name="Delahaunty K."/>
            <person name="Markovic C."/>
            <person name="Hall O."/>
            <person name="Minx P."/>
            <person name="Tomlinson C."/>
            <person name="Mitreva M."/>
            <person name="Nelson J."/>
            <person name="Hou S."/>
            <person name="Wollam A."/>
            <person name="Pepin K.H."/>
            <person name="Johnson M."/>
            <person name="Bhonagiri V."/>
            <person name="Nash W.E."/>
            <person name="Warren W."/>
            <person name="Chinwalla A."/>
            <person name="Mardis E.R."/>
            <person name="Wilson R.K."/>
        </authorList>
    </citation>
    <scope>NUCLEOTIDE SEQUENCE [LARGE SCALE GENOMIC DNA]</scope>
    <source>
        <strain evidence="5">ATCC 35185</strain>
        <strain evidence="6">ATCC 35185 / DSM 20758 / VPI D19B-28</strain>
    </source>
</reference>
<protein>
    <submittedName>
        <fullName evidence="4">Lipoprotein LpqB, GerMN domain protein</fullName>
    </submittedName>
</protein>
<feature type="region of interest" description="Disordered" evidence="1">
    <location>
        <begin position="28"/>
        <end position="54"/>
    </location>
</feature>
<dbReference type="PROSITE" id="PS51257">
    <property type="entry name" value="PROKAR_LIPOPROTEIN"/>
    <property type="match status" value="1"/>
</dbReference>
<keyword evidence="4" id="KW-0449">Lipoprotein</keyword>
<evidence type="ECO:0000313" key="4">
    <source>
        <dbReference type="EMBL" id="AEB99760.1"/>
    </source>
</evidence>
<evidence type="ECO:0000256" key="1">
    <source>
        <dbReference type="SAM" id="MobiDB-lite"/>
    </source>
</evidence>
<evidence type="ECO:0000313" key="5">
    <source>
        <dbReference type="EMBL" id="EEX77067.1"/>
    </source>
</evidence>
<dbReference type="InterPro" id="IPR019606">
    <property type="entry name" value="GerMN"/>
</dbReference>
<evidence type="ECO:0000313" key="7">
    <source>
        <dbReference type="Proteomes" id="UP000011124"/>
    </source>
</evidence>
<sequence>MKIMKSMLALLMLLTLLLAVGCGADDKSKGADTPAADKPAATDKKDAGAKNGSAKPAEKIGIKVYYPDDNGMKLVAEMRTVETTQDGKYKASMESLLSGTKAKGVITIIPKKTKLKSVAVKDGIATVDFSEDLVKNFAGGSTGEEMLVGSIVNTLTEFPEVKSVQILLEGKKVDSLAGHLDTSKPLKRMTELL</sequence>
<dbReference type="AlphaFoldDB" id="C9LVP2"/>
<keyword evidence="2" id="KW-0732">Signal</keyword>
<name>C9LVP2_SELS3</name>
<dbReference type="Proteomes" id="UP000011124">
    <property type="component" value="Chromosome"/>
</dbReference>
<evidence type="ECO:0000256" key="2">
    <source>
        <dbReference type="SAM" id="SignalP"/>
    </source>
</evidence>
<dbReference type="SMART" id="SM00909">
    <property type="entry name" value="Germane"/>
    <property type="match status" value="1"/>
</dbReference>
<dbReference type="EMBL" id="CP002637">
    <property type="protein sequence ID" value="AEB99760.1"/>
    <property type="molecule type" value="Genomic_DNA"/>
</dbReference>
<gene>
    <name evidence="4" type="ordered locus">Selsp_0794</name>
    <name evidence="5" type="ORF">SELSPUOL_01534</name>
</gene>
<dbReference type="EMBL" id="ACKP02000029">
    <property type="protein sequence ID" value="EEX77067.1"/>
    <property type="molecule type" value="Genomic_DNA"/>
</dbReference>
<dbReference type="STRING" id="546271.Selsp_0794"/>